<feature type="transmembrane region" description="Helical" evidence="7">
    <location>
        <begin position="123"/>
        <end position="141"/>
    </location>
</feature>
<evidence type="ECO:0000256" key="3">
    <source>
        <dbReference type="ARBA" id="ARBA00022692"/>
    </source>
</evidence>
<feature type="transmembrane region" description="Helical" evidence="7">
    <location>
        <begin position="346"/>
        <end position="372"/>
    </location>
</feature>
<proteinExistence type="inferred from homology"/>
<sequence length="516" mass="55585">MELASVRNDTTQAALPSPTFRRHRPLISDASRATAETAEGATASIDTPDDDLSDDDNDNDHDHTAADLLDPKRWAGRRKWRQVVIVSLLALATPLASAVYTPALDQVSHDLAVTRPSLLHLSVSAYIFGFAAGPVLVWPLSGRIGRLPIFRTGSACLALLNLLCAFSGSIHVLIILRFLAGIAGSTPMALGPATIVDLFKKEERSKALALMAIGGVCGPVLGPSLGGLIAQAVGWRGCFVMLACVNSANAIVTLIWMRETSLDAIRKHHGQSSPQDMEASTLLQKHESSLFSKDVPQTLWETTVKIMTTFPRLDILAATFLGSFFYCIQVWLYIDIPLTYKATYDFSIRSAGAVFIASGFGMMVGLLAFGLFSDKIMKRLAGGQERVAEHRLPFLAGSILLFTLGMTTYTLGTRLVAMWLIPAIGNAIMGAGLFCITMSISAFILDASPQNAVAFAAVLSVARFSSGALFPVLAQKLETIFSAEALKWAFAAFSTLNMIGVLLWSLPFLPRFRALS</sequence>
<evidence type="ECO:0000256" key="7">
    <source>
        <dbReference type="SAM" id="Phobius"/>
    </source>
</evidence>
<dbReference type="AlphaFoldDB" id="A0A9P8VE22"/>
<comment type="similarity">
    <text evidence="2">Belongs to the major facilitator superfamily.</text>
</comment>
<evidence type="ECO:0000256" key="1">
    <source>
        <dbReference type="ARBA" id="ARBA00004141"/>
    </source>
</evidence>
<keyword evidence="4 7" id="KW-1133">Transmembrane helix</keyword>
<dbReference type="GO" id="GO:0022857">
    <property type="term" value="F:transmembrane transporter activity"/>
    <property type="evidence" value="ECO:0007669"/>
    <property type="project" value="InterPro"/>
</dbReference>
<feature type="domain" description="Major facilitator superfamily (MFS) profile" evidence="8">
    <location>
        <begin position="82"/>
        <end position="512"/>
    </location>
</feature>
<feature type="compositionally biased region" description="Low complexity" evidence="6">
    <location>
        <begin position="33"/>
        <end position="43"/>
    </location>
</feature>
<comment type="caution">
    <text evidence="9">The sequence shown here is derived from an EMBL/GenBank/DDBJ whole genome shotgun (WGS) entry which is preliminary data.</text>
</comment>
<dbReference type="EMBL" id="JAGSXJ010000007">
    <property type="protein sequence ID" value="KAH6689822.1"/>
    <property type="molecule type" value="Genomic_DNA"/>
</dbReference>
<feature type="transmembrane region" description="Helical" evidence="7">
    <location>
        <begin position="208"/>
        <end position="233"/>
    </location>
</feature>
<reference evidence="9" key="1">
    <citation type="journal article" date="2021" name="Nat. Commun.">
        <title>Genetic determinants of endophytism in the Arabidopsis root mycobiome.</title>
        <authorList>
            <person name="Mesny F."/>
            <person name="Miyauchi S."/>
            <person name="Thiergart T."/>
            <person name="Pickel B."/>
            <person name="Atanasova L."/>
            <person name="Karlsson M."/>
            <person name="Huettel B."/>
            <person name="Barry K.W."/>
            <person name="Haridas S."/>
            <person name="Chen C."/>
            <person name="Bauer D."/>
            <person name="Andreopoulos W."/>
            <person name="Pangilinan J."/>
            <person name="LaButti K."/>
            <person name="Riley R."/>
            <person name="Lipzen A."/>
            <person name="Clum A."/>
            <person name="Drula E."/>
            <person name="Henrissat B."/>
            <person name="Kohler A."/>
            <person name="Grigoriev I.V."/>
            <person name="Martin F.M."/>
            <person name="Hacquard S."/>
        </authorList>
    </citation>
    <scope>NUCLEOTIDE SEQUENCE</scope>
    <source>
        <strain evidence="9">MPI-SDFR-AT-0117</strain>
    </source>
</reference>
<feature type="transmembrane region" description="Helical" evidence="7">
    <location>
        <begin position="315"/>
        <end position="334"/>
    </location>
</feature>
<evidence type="ECO:0000256" key="5">
    <source>
        <dbReference type="ARBA" id="ARBA00023136"/>
    </source>
</evidence>
<evidence type="ECO:0000256" key="4">
    <source>
        <dbReference type="ARBA" id="ARBA00022989"/>
    </source>
</evidence>
<dbReference type="OrthoDB" id="3936150at2759"/>
<accession>A0A9P8VE22</accession>
<feature type="compositionally biased region" description="Acidic residues" evidence="6">
    <location>
        <begin position="47"/>
        <end position="59"/>
    </location>
</feature>
<dbReference type="InterPro" id="IPR011701">
    <property type="entry name" value="MFS"/>
</dbReference>
<keyword evidence="5 7" id="KW-0472">Membrane</keyword>
<feature type="transmembrane region" description="Helical" evidence="7">
    <location>
        <begin position="239"/>
        <end position="257"/>
    </location>
</feature>
<feature type="transmembrane region" description="Helical" evidence="7">
    <location>
        <begin position="83"/>
        <end position="103"/>
    </location>
</feature>
<feature type="transmembrane region" description="Helical" evidence="7">
    <location>
        <begin position="174"/>
        <end position="196"/>
    </location>
</feature>
<evidence type="ECO:0000256" key="6">
    <source>
        <dbReference type="SAM" id="MobiDB-lite"/>
    </source>
</evidence>
<keyword evidence="3 7" id="KW-0812">Transmembrane</keyword>
<dbReference type="GO" id="GO:0016020">
    <property type="term" value="C:membrane"/>
    <property type="evidence" value="ECO:0007669"/>
    <property type="project" value="UniProtKB-SubCell"/>
</dbReference>
<dbReference type="InterPro" id="IPR020846">
    <property type="entry name" value="MFS_dom"/>
</dbReference>
<dbReference type="PROSITE" id="PS50850">
    <property type="entry name" value="MFS"/>
    <property type="match status" value="1"/>
</dbReference>
<dbReference type="PANTHER" id="PTHR23502">
    <property type="entry name" value="MAJOR FACILITATOR SUPERFAMILY"/>
    <property type="match status" value="1"/>
</dbReference>
<feature type="transmembrane region" description="Helical" evidence="7">
    <location>
        <begin position="148"/>
        <end position="168"/>
    </location>
</feature>
<dbReference type="PANTHER" id="PTHR23502:SF68">
    <property type="entry name" value="MULTIDRUG TRANSPORTER, PUTATIVE (AFU_ORTHOLOGUE AFUA_3G01120)-RELATED"/>
    <property type="match status" value="1"/>
</dbReference>
<feature type="transmembrane region" description="Helical" evidence="7">
    <location>
        <begin position="417"/>
        <end position="445"/>
    </location>
</feature>
<organism evidence="9 10">
    <name type="scientific">Plectosphaerella plurivora</name>
    <dbReference type="NCBI Taxonomy" id="936078"/>
    <lineage>
        <taxon>Eukaryota</taxon>
        <taxon>Fungi</taxon>
        <taxon>Dikarya</taxon>
        <taxon>Ascomycota</taxon>
        <taxon>Pezizomycotina</taxon>
        <taxon>Sordariomycetes</taxon>
        <taxon>Hypocreomycetidae</taxon>
        <taxon>Glomerellales</taxon>
        <taxon>Plectosphaerellaceae</taxon>
        <taxon>Plectosphaerella</taxon>
    </lineage>
</organism>
<protein>
    <submittedName>
        <fullName evidence="9">Major facilitator superfamily domain-containing protein</fullName>
    </submittedName>
</protein>
<gene>
    <name evidence="9" type="ORF">F5X68DRAFT_131461</name>
</gene>
<name>A0A9P8VE22_9PEZI</name>
<keyword evidence="10" id="KW-1185">Reference proteome</keyword>
<feature type="transmembrane region" description="Helical" evidence="7">
    <location>
        <begin position="452"/>
        <end position="473"/>
    </location>
</feature>
<feature type="transmembrane region" description="Helical" evidence="7">
    <location>
        <begin position="392"/>
        <end position="411"/>
    </location>
</feature>
<evidence type="ECO:0000313" key="10">
    <source>
        <dbReference type="Proteomes" id="UP000770015"/>
    </source>
</evidence>
<dbReference type="InterPro" id="IPR036259">
    <property type="entry name" value="MFS_trans_sf"/>
</dbReference>
<feature type="region of interest" description="Disordered" evidence="6">
    <location>
        <begin position="1"/>
        <end position="65"/>
    </location>
</feature>
<feature type="transmembrane region" description="Helical" evidence="7">
    <location>
        <begin position="485"/>
        <end position="506"/>
    </location>
</feature>
<dbReference type="SUPFAM" id="SSF103473">
    <property type="entry name" value="MFS general substrate transporter"/>
    <property type="match status" value="1"/>
</dbReference>
<evidence type="ECO:0000256" key="2">
    <source>
        <dbReference type="ARBA" id="ARBA00008335"/>
    </source>
</evidence>
<dbReference type="Gene3D" id="1.20.1250.20">
    <property type="entry name" value="MFS general substrate transporter like domains"/>
    <property type="match status" value="1"/>
</dbReference>
<evidence type="ECO:0000313" key="9">
    <source>
        <dbReference type="EMBL" id="KAH6689822.1"/>
    </source>
</evidence>
<dbReference type="Pfam" id="PF07690">
    <property type="entry name" value="MFS_1"/>
    <property type="match status" value="1"/>
</dbReference>
<dbReference type="Proteomes" id="UP000770015">
    <property type="component" value="Unassembled WGS sequence"/>
</dbReference>
<comment type="subcellular location">
    <subcellularLocation>
        <location evidence="1">Membrane</location>
        <topology evidence="1">Multi-pass membrane protein</topology>
    </subcellularLocation>
</comment>
<evidence type="ECO:0000259" key="8">
    <source>
        <dbReference type="PROSITE" id="PS50850"/>
    </source>
</evidence>